<evidence type="ECO:0000313" key="3">
    <source>
        <dbReference type="Proteomes" id="UP000654108"/>
    </source>
</evidence>
<protein>
    <submittedName>
        <fullName evidence="2">DUF1109 domain-containing protein</fullName>
    </submittedName>
</protein>
<feature type="transmembrane region" description="Helical" evidence="1">
    <location>
        <begin position="184"/>
        <end position="210"/>
    </location>
</feature>
<gene>
    <name evidence="2" type="ORF">IC608_00130</name>
</gene>
<comment type="caution">
    <text evidence="2">The sequence shown here is derived from an EMBL/GenBank/DDBJ whole genome shotgun (WGS) entry which is preliminary data.</text>
</comment>
<keyword evidence="1" id="KW-0472">Membrane</keyword>
<evidence type="ECO:0000313" key="2">
    <source>
        <dbReference type="EMBL" id="MBD8063879.1"/>
    </source>
</evidence>
<dbReference type="EMBL" id="JACYFU010000001">
    <property type="protein sequence ID" value="MBD8063879.1"/>
    <property type="molecule type" value="Genomic_DNA"/>
</dbReference>
<evidence type="ECO:0000256" key="1">
    <source>
        <dbReference type="SAM" id="Phobius"/>
    </source>
</evidence>
<name>A0A927FSI2_9HYPH</name>
<dbReference type="RefSeq" id="WP_191772011.1">
    <property type="nucleotide sequence ID" value="NZ_JACYFU010000001.1"/>
</dbReference>
<accession>A0A927FSI2</accession>
<dbReference type="InterPro" id="IPR009495">
    <property type="entry name" value="NrsF"/>
</dbReference>
<feature type="transmembrane region" description="Helical" evidence="1">
    <location>
        <begin position="25"/>
        <end position="44"/>
    </location>
</feature>
<dbReference type="AlphaFoldDB" id="A0A927FSI2"/>
<keyword evidence="1" id="KW-0812">Transmembrane</keyword>
<dbReference type="Pfam" id="PF06532">
    <property type="entry name" value="NrsF"/>
    <property type="match status" value="1"/>
</dbReference>
<keyword evidence="1" id="KW-1133">Transmembrane helix</keyword>
<proteinExistence type="predicted"/>
<dbReference type="Proteomes" id="UP000654108">
    <property type="component" value="Unassembled WGS sequence"/>
</dbReference>
<feature type="transmembrane region" description="Helical" evidence="1">
    <location>
        <begin position="64"/>
        <end position="83"/>
    </location>
</feature>
<reference evidence="2" key="1">
    <citation type="submission" date="2020-09" db="EMBL/GenBank/DDBJ databases">
        <title>Genome seq and assembly of Devosia sp.</title>
        <authorList>
            <person name="Chhetri G."/>
        </authorList>
    </citation>
    <scope>NUCLEOTIDE SEQUENCE</scope>
    <source>
        <strain evidence="2">PTR5</strain>
    </source>
</reference>
<sequence>MTDELINRLAADLHPVRPRTLERRILAAMALGCAITVVGAYLFLDLTMGRPFGGAYGSPMFWTKAGYTLAFGLLGLAAAPALARPHGRIVWPFAAAGLLVVLALGLGTMGWMHQGWAREELMGRTAMVCPWLITLTGLPVLLSLLLALRSTAPRSPTQAGTAAGLVAAGFGALVYAFYCGETGMMFMAVWYTLGMAMTVALGTVIGRFALRW</sequence>
<feature type="transmembrane region" description="Helical" evidence="1">
    <location>
        <begin position="131"/>
        <end position="148"/>
    </location>
</feature>
<organism evidence="2 3">
    <name type="scientific">Devosia oryzisoli</name>
    <dbReference type="NCBI Taxonomy" id="2774138"/>
    <lineage>
        <taxon>Bacteria</taxon>
        <taxon>Pseudomonadati</taxon>
        <taxon>Pseudomonadota</taxon>
        <taxon>Alphaproteobacteria</taxon>
        <taxon>Hyphomicrobiales</taxon>
        <taxon>Devosiaceae</taxon>
        <taxon>Devosia</taxon>
    </lineage>
</organism>
<feature type="transmembrane region" description="Helical" evidence="1">
    <location>
        <begin position="90"/>
        <end position="111"/>
    </location>
</feature>
<keyword evidence="3" id="KW-1185">Reference proteome</keyword>
<feature type="transmembrane region" description="Helical" evidence="1">
    <location>
        <begin position="160"/>
        <end position="178"/>
    </location>
</feature>